<dbReference type="InterPro" id="IPR017926">
    <property type="entry name" value="GATASE"/>
</dbReference>
<evidence type="ECO:0000256" key="5">
    <source>
        <dbReference type="ARBA" id="ARBA00022840"/>
    </source>
</evidence>
<dbReference type="InterPro" id="IPR035686">
    <property type="entry name" value="CPSase_GATase1"/>
</dbReference>
<dbReference type="NCBIfam" id="NF009475">
    <property type="entry name" value="PRK12838.1"/>
    <property type="match status" value="1"/>
</dbReference>
<dbReference type="PROSITE" id="PS51273">
    <property type="entry name" value="GATASE_TYPE_1"/>
    <property type="match status" value="1"/>
</dbReference>
<dbReference type="HAMAP" id="MF_01209">
    <property type="entry name" value="CPSase_S_chain"/>
    <property type="match status" value="1"/>
</dbReference>
<evidence type="ECO:0000259" key="9">
    <source>
        <dbReference type="SMART" id="SM01097"/>
    </source>
</evidence>
<dbReference type="Proteomes" id="UP000004594">
    <property type="component" value="Unassembled WGS sequence"/>
</dbReference>
<dbReference type="PRINTS" id="PR00096">
    <property type="entry name" value="GATASE"/>
</dbReference>
<keyword evidence="8" id="KW-0055">Arginine biosynthesis</keyword>
<feature type="binding site" evidence="8">
    <location>
        <position position="248"/>
    </location>
    <ligand>
        <name>L-glutamine</name>
        <dbReference type="ChEBI" id="CHEBI:58359"/>
    </ligand>
</feature>
<feature type="active site" description="Nucleophile" evidence="8">
    <location>
        <position position="244"/>
    </location>
</feature>
<evidence type="ECO:0000256" key="4">
    <source>
        <dbReference type="ARBA" id="ARBA00022741"/>
    </source>
</evidence>
<dbReference type="OrthoDB" id="9804328at2"/>
<comment type="caution">
    <text evidence="10">The sequence shown here is derived from an EMBL/GenBank/DDBJ whole genome shotgun (WGS) entry which is preliminary data.</text>
</comment>
<dbReference type="InterPro" id="IPR050472">
    <property type="entry name" value="Anth_synth/Amidotransfase"/>
</dbReference>
<evidence type="ECO:0000256" key="1">
    <source>
        <dbReference type="ARBA" id="ARBA00005077"/>
    </source>
</evidence>
<dbReference type="PANTHER" id="PTHR43418">
    <property type="entry name" value="MULTIFUNCTIONAL TRYPTOPHAN BIOSYNTHESIS PROTEIN-RELATED"/>
    <property type="match status" value="1"/>
</dbReference>
<feature type="binding site" evidence="8">
    <location>
        <position position="217"/>
    </location>
    <ligand>
        <name>L-glutamine</name>
        <dbReference type="ChEBI" id="CHEBI:58359"/>
    </ligand>
</feature>
<dbReference type="GO" id="GO:0006207">
    <property type="term" value="P:'de novo' pyrimidine nucleobase biosynthetic process"/>
    <property type="evidence" value="ECO:0007669"/>
    <property type="project" value="InterPro"/>
</dbReference>
<keyword evidence="5 8" id="KW-0067">ATP-binding</keyword>
<dbReference type="EC" id="6.3.5.5" evidence="8"/>
<dbReference type="Gene3D" id="3.50.30.20">
    <property type="entry name" value="Carbamoyl-phosphate synthase small subunit, N-terminal domain"/>
    <property type="match status" value="1"/>
</dbReference>
<dbReference type="InterPro" id="IPR036480">
    <property type="entry name" value="CarbP_synth_ssu_N_sf"/>
</dbReference>
<evidence type="ECO:0000256" key="7">
    <source>
        <dbReference type="ARBA" id="ARBA00048816"/>
    </source>
</evidence>
<evidence type="ECO:0000256" key="3">
    <source>
        <dbReference type="ARBA" id="ARBA00022598"/>
    </source>
</evidence>
<comment type="similarity">
    <text evidence="2 8">Belongs to the CarA family.</text>
</comment>
<accession>E4L7X6</accession>
<evidence type="ECO:0000313" key="11">
    <source>
        <dbReference type="Proteomes" id="UP000004594"/>
    </source>
</evidence>
<keyword evidence="8" id="KW-0665">Pyrimidine biosynthesis</keyword>
<dbReference type="InterPro" id="IPR002474">
    <property type="entry name" value="CarbamoylP_synth_ssu_N"/>
</dbReference>
<gene>
    <name evidence="8 10" type="primary">carA</name>
    <name evidence="10" type="ORF">HMPREF9220_0813</name>
</gene>
<feature type="binding site" evidence="8">
    <location>
        <position position="44"/>
    </location>
    <ligand>
        <name>L-glutamine</name>
        <dbReference type="ChEBI" id="CHEBI:58359"/>
    </ligand>
</feature>
<dbReference type="CDD" id="cd01744">
    <property type="entry name" value="GATase1_CPSase"/>
    <property type="match status" value="1"/>
</dbReference>
<proteinExistence type="inferred from homology"/>
<feature type="active site" evidence="8">
    <location>
        <position position="328"/>
    </location>
</feature>
<keyword evidence="4 8" id="KW-0547">Nucleotide-binding</keyword>
<dbReference type="RefSeq" id="WP_007554134.1">
    <property type="nucleotide sequence ID" value="NZ_AENT01000010.1"/>
</dbReference>
<comment type="catalytic activity">
    <reaction evidence="8">
        <text>L-glutamine + H2O = L-glutamate + NH4(+)</text>
        <dbReference type="Rhea" id="RHEA:15889"/>
        <dbReference type="ChEBI" id="CHEBI:15377"/>
        <dbReference type="ChEBI" id="CHEBI:28938"/>
        <dbReference type="ChEBI" id="CHEBI:29985"/>
        <dbReference type="ChEBI" id="CHEBI:58359"/>
    </reaction>
</comment>
<dbReference type="Gene3D" id="3.40.50.880">
    <property type="match status" value="1"/>
</dbReference>
<comment type="pathway">
    <text evidence="8">Pyrimidine metabolism; UMP biosynthesis via de novo pathway; (S)-dihydroorotate from bicarbonate: step 1/3.</text>
</comment>
<dbReference type="UniPathway" id="UPA00068">
    <property type="reaction ID" value="UER00171"/>
</dbReference>
<dbReference type="GO" id="GO:0004359">
    <property type="term" value="F:glutaminase activity"/>
    <property type="evidence" value="ECO:0007669"/>
    <property type="project" value="RHEA"/>
</dbReference>
<dbReference type="GO" id="GO:0044205">
    <property type="term" value="P:'de novo' UMP biosynthetic process"/>
    <property type="evidence" value="ECO:0007669"/>
    <property type="project" value="UniProtKB-UniRule"/>
</dbReference>
<dbReference type="SUPFAM" id="SSF52317">
    <property type="entry name" value="Class I glutamine amidotransferase-like"/>
    <property type="match status" value="1"/>
</dbReference>
<keyword evidence="8" id="KW-0028">Amino-acid biosynthesis</keyword>
<feature type="binding site" evidence="8">
    <location>
        <position position="289"/>
    </location>
    <ligand>
        <name>L-glutamine</name>
        <dbReference type="ChEBI" id="CHEBI:58359"/>
    </ligand>
</feature>
<dbReference type="SMART" id="SM01097">
    <property type="entry name" value="CPSase_sm_chain"/>
    <property type="match status" value="1"/>
</dbReference>
<comment type="subunit">
    <text evidence="8">Composed of two chains; the small (or glutamine) chain promotes the hydrolysis of glutamine to ammonia, which is used by the large (or ammonia) chain to synthesize carbamoyl phosphate. Tetramer of heterodimers (alpha,beta)4.</text>
</comment>
<comment type="catalytic activity">
    <reaction evidence="7 8">
        <text>hydrogencarbonate + L-glutamine + 2 ATP + H2O = carbamoyl phosphate + L-glutamate + 2 ADP + phosphate + 2 H(+)</text>
        <dbReference type="Rhea" id="RHEA:18633"/>
        <dbReference type="ChEBI" id="CHEBI:15377"/>
        <dbReference type="ChEBI" id="CHEBI:15378"/>
        <dbReference type="ChEBI" id="CHEBI:17544"/>
        <dbReference type="ChEBI" id="CHEBI:29985"/>
        <dbReference type="ChEBI" id="CHEBI:30616"/>
        <dbReference type="ChEBI" id="CHEBI:43474"/>
        <dbReference type="ChEBI" id="CHEBI:58228"/>
        <dbReference type="ChEBI" id="CHEBI:58359"/>
        <dbReference type="ChEBI" id="CHEBI:456216"/>
        <dbReference type="EC" id="6.3.5.5"/>
    </reaction>
</comment>
<feature type="region of interest" description="CPSase" evidence="8">
    <location>
        <begin position="1"/>
        <end position="168"/>
    </location>
</feature>
<dbReference type="GO" id="GO:0004088">
    <property type="term" value="F:carbamoyl-phosphate synthase (glutamine-hydrolyzing) activity"/>
    <property type="evidence" value="ECO:0007669"/>
    <property type="project" value="UniProtKB-UniRule"/>
</dbReference>
<dbReference type="EMBL" id="AENT01000010">
    <property type="protein sequence ID" value="EFR43080.1"/>
    <property type="molecule type" value="Genomic_DNA"/>
</dbReference>
<feature type="binding site" evidence="8">
    <location>
        <position position="288"/>
    </location>
    <ligand>
        <name>L-glutamine</name>
        <dbReference type="ChEBI" id="CHEBI:58359"/>
    </ligand>
</feature>
<dbReference type="InterPro" id="IPR029062">
    <property type="entry name" value="Class_I_gatase-like"/>
</dbReference>
<feature type="domain" description="Carbamoyl-phosphate synthase small subunit N-terminal" evidence="9">
    <location>
        <begin position="1"/>
        <end position="130"/>
    </location>
</feature>
<organism evidence="10 11">
    <name type="scientific">Dialister micraerophilus UPII 345-E</name>
    <dbReference type="NCBI Taxonomy" id="910314"/>
    <lineage>
        <taxon>Bacteria</taxon>
        <taxon>Bacillati</taxon>
        <taxon>Bacillota</taxon>
        <taxon>Negativicutes</taxon>
        <taxon>Veillonellales</taxon>
        <taxon>Veillonellaceae</taxon>
        <taxon>Dialister</taxon>
    </lineage>
</organism>
<keyword evidence="6 8" id="KW-0315">Glutamine amidotransferase</keyword>
<comment type="function">
    <text evidence="8">Small subunit of the glutamine-dependent carbamoyl phosphate synthetase (CPSase). CPSase catalyzes the formation of carbamoyl phosphate from the ammonia moiety of glutamine, carbonate, and phosphate donated by ATP, constituting the first step of 2 biosynthetic pathways, one leading to arginine and/or urea and the other to pyrimidine nucleotides. The small subunit (glutamine amidotransferase) binds and cleaves glutamine to supply the large subunit with the substrate ammonia.</text>
</comment>
<dbReference type="SUPFAM" id="SSF52021">
    <property type="entry name" value="Carbamoyl phosphate synthetase, small subunit N-terminal domain"/>
    <property type="match status" value="1"/>
</dbReference>
<evidence type="ECO:0000256" key="8">
    <source>
        <dbReference type="HAMAP-Rule" id="MF_01209"/>
    </source>
</evidence>
<dbReference type="AlphaFoldDB" id="E4L7X6"/>
<dbReference type="eggNOG" id="COG0505">
    <property type="taxonomic scope" value="Bacteria"/>
</dbReference>
<dbReference type="UniPathway" id="UPA00070">
    <property type="reaction ID" value="UER00115"/>
</dbReference>
<keyword evidence="3 8" id="KW-0436">Ligase</keyword>
<dbReference type="GO" id="GO:0006526">
    <property type="term" value="P:L-arginine biosynthetic process"/>
    <property type="evidence" value="ECO:0007669"/>
    <property type="project" value="UniProtKB-UniRule"/>
</dbReference>
<dbReference type="PANTHER" id="PTHR43418:SF7">
    <property type="entry name" value="CARBAMOYL-PHOSPHATE SYNTHASE SMALL CHAIN"/>
    <property type="match status" value="1"/>
</dbReference>
<dbReference type="NCBIfam" id="TIGR01368">
    <property type="entry name" value="CPSaseIIsmall"/>
    <property type="match status" value="1"/>
</dbReference>
<name>E4L7X6_9FIRM</name>
<feature type="binding site" evidence="8">
    <location>
        <position position="286"/>
    </location>
    <ligand>
        <name>L-glutamine</name>
        <dbReference type="ChEBI" id="CHEBI:58359"/>
    </ligand>
</feature>
<reference evidence="10 11" key="1">
    <citation type="submission" date="2010-11" db="EMBL/GenBank/DDBJ databases">
        <authorList>
            <person name="Durkin A.S."/>
            <person name="Madupu R."/>
            <person name="Torralba M."/>
            <person name="Gillis M."/>
            <person name="Methe B."/>
            <person name="Sutton G."/>
            <person name="Nelson K.E."/>
        </authorList>
    </citation>
    <scope>NUCLEOTIDE SEQUENCE [LARGE SCALE GENOMIC DNA]</scope>
    <source>
        <strain evidence="10 11">UPII 345-E</strain>
    </source>
</reference>
<dbReference type="Pfam" id="PF00117">
    <property type="entry name" value="GATase"/>
    <property type="match status" value="1"/>
</dbReference>
<feature type="active site" evidence="8">
    <location>
        <position position="330"/>
    </location>
</feature>
<comment type="pathway">
    <text evidence="1 8">Amino-acid biosynthesis; L-arginine biosynthesis; carbamoyl phosphate from bicarbonate: step 1/1.</text>
</comment>
<feature type="binding site" evidence="8">
    <location>
        <position position="245"/>
    </location>
    <ligand>
        <name>L-glutamine</name>
        <dbReference type="ChEBI" id="CHEBI:58359"/>
    </ligand>
</feature>
<dbReference type="Pfam" id="PF00988">
    <property type="entry name" value="CPSase_sm_chain"/>
    <property type="match status" value="1"/>
</dbReference>
<dbReference type="GO" id="GO:0006541">
    <property type="term" value="P:glutamine metabolic process"/>
    <property type="evidence" value="ECO:0007669"/>
    <property type="project" value="InterPro"/>
</dbReference>
<dbReference type="PRINTS" id="PR00099">
    <property type="entry name" value="CPSGATASE"/>
</dbReference>
<sequence>MKGLLVLENGKCFEGELLTEESVMGELVFNTGMTGYQECFTDPSYEGQIITLTYPLIGNYGVAEHFNQYEKPIVSGIVIDQLTKQPSNWECENTLENFIKTNNIPCIYNVDTRAVTKAIRSGGAMKAVIVKADTSKEIIKEMLSKDLHKNNVERVTTSEKYVCGKGKYKVALLDCGLKKNILKRLNALDCEVTVYPAKTEAKEILSTNPDGIFLSPGPGDPKDAYYVIDTVKQLIGKKPIFGICLGIQVLALALGAQTYKLPFGHRGSNHPVKDLRKGKVYITSQNHGYAVSSENIPDCIEITHINVNDNTVEGFRHKTLPIQAIQYHPEAGPGPVDNFYLFEEFIKMMEAEKND</sequence>
<feature type="binding site" evidence="8">
    <location>
        <position position="219"/>
    </location>
    <ligand>
        <name>L-glutamine</name>
        <dbReference type="ChEBI" id="CHEBI:58359"/>
    </ligand>
</feature>
<protein>
    <recommendedName>
        <fullName evidence="8">Carbamoyl phosphate synthase small chain</fullName>
        <ecNumber evidence="8">6.3.5.5</ecNumber>
    </recommendedName>
    <alternativeName>
        <fullName evidence="8">Carbamoyl phosphate synthetase glutamine chain</fullName>
    </alternativeName>
</protein>
<dbReference type="GO" id="GO:0005524">
    <property type="term" value="F:ATP binding"/>
    <property type="evidence" value="ECO:0007669"/>
    <property type="project" value="UniProtKB-UniRule"/>
</dbReference>
<dbReference type="InterPro" id="IPR006274">
    <property type="entry name" value="CarbamoylP_synth_ssu"/>
</dbReference>
<evidence type="ECO:0000256" key="2">
    <source>
        <dbReference type="ARBA" id="ARBA00007800"/>
    </source>
</evidence>
<evidence type="ECO:0000256" key="6">
    <source>
        <dbReference type="ARBA" id="ARBA00022962"/>
    </source>
</evidence>
<evidence type="ECO:0000313" key="10">
    <source>
        <dbReference type="EMBL" id="EFR43080.1"/>
    </source>
</evidence>